<feature type="coiled-coil region" evidence="2">
    <location>
        <begin position="5"/>
        <end position="184"/>
    </location>
</feature>
<accession>A0A1G4IG35</accession>
<protein>
    <submittedName>
        <fullName evidence="3">Myosin-like coiled-coil protein, putative</fullName>
    </submittedName>
</protein>
<dbReference type="AlphaFoldDB" id="A0A1G4IG35"/>
<comment type="caution">
    <text evidence="3">The sequence shown here is derived from an EMBL/GenBank/DDBJ whole genome shotgun (WGS) entry which is preliminary data.</text>
</comment>
<dbReference type="VEuPathDB" id="TriTrypDB:TEOVI_000288700"/>
<keyword evidence="2" id="KW-0175">Coiled coil</keyword>
<dbReference type="Pfam" id="PF09728">
    <property type="entry name" value="Taxilin"/>
    <property type="match status" value="1"/>
</dbReference>
<dbReference type="GeneID" id="92376827"/>
<dbReference type="EMBL" id="CZPT02001617">
    <property type="protein sequence ID" value="SCU71306.1"/>
    <property type="molecule type" value="Genomic_DNA"/>
</dbReference>
<dbReference type="GO" id="GO:0019905">
    <property type="term" value="F:syntaxin binding"/>
    <property type="evidence" value="ECO:0007669"/>
    <property type="project" value="InterPro"/>
</dbReference>
<keyword evidence="4" id="KW-1185">Reference proteome</keyword>
<evidence type="ECO:0000256" key="2">
    <source>
        <dbReference type="SAM" id="Coils"/>
    </source>
</evidence>
<evidence type="ECO:0000256" key="1">
    <source>
        <dbReference type="ARBA" id="ARBA00009550"/>
    </source>
</evidence>
<evidence type="ECO:0000313" key="4">
    <source>
        <dbReference type="Proteomes" id="UP000195570"/>
    </source>
</evidence>
<sequence>MSSLAERLVQQLLKFHQRGAELEQEQKTLAEEEKCNQTLQERLKQMQEQVQKVREIRAVLNEHNRAAEEKYEQAIKDDEAKRALMSEELQATLSEVNSYAEEIAHMEAKAAQENKLLKEQLEIYTRFHLDGQDKYNEIMRSREQEYAKLEAKKEADAARKPQLLAELSEENERFLQTRKEEKELEVLMDGWVARVTELQERFLKARRFFESLKEEKERHVKRIRSLESEKTVLLARVERCRAERDKEQAKAKAFEEKVITQKKQIEKLSAVAHMLESGSLAESTDAAT</sequence>
<evidence type="ECO:0000313" key="3">
    <source>
        <dbReference type="EMBL" id="SCU71306.1"/>
    </source>
</evidence>
<name>A0A1G4IG35_TRYEQ</name>
<gene>
    <name evidence="3" type="ORF">TEOVI_000288700</name>
</gene>
<comment type="similarity">
    <text evidence="1">Belongs to the taxilin family.</text>
</comment>
<dbReference type="RefSeq" id="XP_067081986.1">
    <property type="nucleotide sequence ID" value="XM_067225885.1"/>
</dbReference>
<dbReference type="Proteomes" id="UP000195570">
    <property type="component" value="Unassembled WGS sequence"/>
</dbReference>
<reference evidence="3" key="1">
    <citation type="submission" date="2016-09" db="EMBL/GenBank/DDBJ databases">
        <authorList>
            <person name="Hebert L."/>
            <person name="Moumen B."/>
        </authorList>
    </citation>
    <scope>NUCLEOTIDE SEQUENCE [LARGE SCALE GENOMIC DNA]</scope>
    <source>
        <strain evidence="3">OVI</strain>
    </source>
</reference>
<proteinExistence type="inferred from homology"/>
<feature type="coiled-coil region" evidence="2">
    <location>
        <begin position="209"/>
        <end position="257"/>
    </location>
</feature>
<organism evidence="3 4">
    <name type="scientific">Trypanosoma equiperdum</name>
    <dbReference type="NCBI Taxonomy" id="5694"/>
    <lineage>
        <taxon>Eukaryota</taxon>
        <taxon>Discoba</taxon>
        <taxon>Euglenozoa</taxon>
        <taxon>Kinetoplastea</taxon>
        <taxon>Metakinetoplastina</taxon>
        <taxon>Trypanosomatida</taxon>
        <taxon>Trypanosomatidae</taxon>
        <taxon>Trypanosoma</taxon>
    </lineage>
</organism>
<dbReference type="InterPro" id="IPR026183">
    <property type="entry name" value="Taxilin_fam"/>
</dbReference>